<dbReference type="AlphaFoldDB" id="A0AAN4Z1Q1"/>
<evidence type="ECO:0000313" key="2">
    <source>
        <dbReference type="Proteomes" id="UP001328107"/>
    </source>
</evidence>
<organism evidence="1 2">
    <name type="scientific">Pristionchus mayeri</name>
    <dbReference type="NCBI Taxonomy" id="1317129"/>
    <lineage>
        <taxon>Eukaryota</taxon>
        <taxon>Metazoa</taxon>
        <taxon>Ecdysozoa</taxon>
        <taxon>Nematoda</taxon>
        <taxon>Chromadorea</taxon>
        <taxon>Rhabditida</taxon>
        <taxon>Rhabditina</taxon>
        <taxon>Diplogasteromorpha</taxon>
        <taxon>Diplogasteroidea</taxon>
        <taxon>Neodiplogasteridae</taxon>
        <taxon>Pristionchus</taxon>
    </lineage>
</organism>
<keyword evidence="2" id="KW-1185">Reference proteome</keyword>
<evidence type="ECO:0000313" key="1">
    <source>
        <dbReference type="EMBL" id="GMR32917.1"/>
    </source>
</evidence>
<name>A0AAN4Z1Q1_9BILA</name>
<dbReference type="Proteomes" id="UP001328107">
    <property type="component" value="Unassembled WGS sequence"/>
</dbReference>
<protein>
    <submittedName>
        <fullName evidence="1">Uncharacterized protein</fullName>
    </submittedName>
</protein>
<dbReference type="EMBL" id="BTRK01000001">
    <property type="protein sequence ID" value="GMR32917.1"/>
    <property type="molecule type" value="Genomic_DNA"/>
</dbReference>
<comment type="caution">
    <text evidence="1">The sequence shown here is derived from an EMBL/GenBank/DDBJ whole genome shotgun (WGS) entry which is preliminary data.</text>
</comment>
<feature type="non-terminal residue" evidence="1">
    <location>
        <position position="1"/>
    </location>
</feature>
<accession>A0AAN4Z1Q1</accession>
<feature type="non-terminal residue" evidence="1">
    <location>
        <position position="108"/>
    </location>
</feature>
<sequence>PLVIDVSISPHYNMPTESQLRDGHAVTILRHKFGTPLTATNEVAIGKINDCWEDALFGKVHTGGKLSDIICKYRENPDSMNTTFVTHVVKGSSAFDRLSSEIYCTFLV</sequence>
<proteinExistence type="predicted"/>
<reference evidence="2" key="1">
    <citation type="submission" date="2022-10" db="EMBL/GenBank/DDBJ databases">
        <title>Genome assembly of Pristionchus species.</title>
        <authorList>
            <person name="Yoshida K."/>
            <person name="Sommer R.J."/>
        </authorList>
    </citation>
    <scope>NUCLEOTIDE SEQUENCE [LARGE SCALE GENOMIC DNA]</scope>
    <source>
        <strain evidence="2">RS5460</strain>
    </source>
</reference>
<gene>
    <name evidence="1" type="ORF">PMAYCL1PPCAC_03112</name>
</gene>